<name>A0A432MD30_9BACT</name>
<comment type="caution">
    <text evidence="2">The sequence shown here is derived from an EMBL/GenBank/DDBJ whole genome shotgun (WGS) entry which is preliminary data.</text>
</comment>
<feature type="region of interest" description="Disordered" evidence="1">
    <location>
        <begin position="1"/>
        <end position="23"/>
    </location>
</feature>
<sequence>MERTGVRFRGESRAPSPPIGPPGAIVNQILPTSVDRLIVGATALAEDVAEAVDLAEGGDDDACDWEKTVS</sequence>
<reference evidence="2 3" key="2">
    <citation type="submission" date="2019-01" db="EMBL/GenBank/DDBJ databases">
        <title>Tautonia sociabilis, a novel thermotolerant planctomycete of Isosphaeraceae family, isolated from a 4000 m deep subterranean habitat.</title>
        <authorList>
            <person name="Kovaleva O.L."/>
            <person name="Elcheninov A.G."/>
            <person name="Van Heerden E."/>
            <person name="Toshchakov S.V."/>
            <person name="Novikov A."/>
            <person name="Bonch-Osmolovskaya E.A."/>
            <person name="Kublanov I.V."/>
        </authorList>
    </citation>
    <scope>NUCLEOTIDE SEQUENCE [LARGE SCALE GENOMIC DNA]</scope>
    <source>
        <strain evidence="2 3">GM2012</strain>
    </source>
</reference>
<feature type="compositionally biased region" description="Basic and acidic residues" evidence="1">
    <location>
        <begin position="1"/>
        <end position="12"/>
    </location>
</feature>
<organism evidence="2 3">
    <name type="scientific">Tautonia sociabilis</name>
    <dbReference type="NCBI Taxonomy" id="2080755"/>
    <lineage>
        <taxon>Bacteria</taxon>
        <taxon>Pseudomonadati</taxon>
        <taxon>Planctomycetota</taxon>
        <taxon>Planctomycetia</taxon>
        <taxon>Isosphaerales</taxon>
        <taxon>Isosphaeraceae</taxon>
        <taxon>Tautonia</taxon>
    </lineage>
</organism>
<dbReference type="EMBL" id="RYZH01000084">
    <property type="protein sequence ID" value="RUL81760.1"/>
    <property type="molecule type" value="Genomic_DNA"/>
</dbReference>
<dbReference type="RefSeq" id="WP_126728094.1">
    <property type="nucleotide sequence ID" value="NZ_RYZH01000084.1"/>
</dbReference>
<keyword evidence="3" id="KW-1185">Reference proteome</keyword>
<evidence type="ECO:0000313" key="3">
    <source>
        <dbReference type="Proteomes" id="UP000280296"/>
    </source>
</evidence>
<accession>A0A432MD30</accession>
<reference evidence="2 3" key="1">
    <citation type="submission" date="2018-12" db="EMBL/GenBank/DDBJ databases">
        <authorList>
            <person name="Toschakov S.V."/>
        </authorList>
    </citation>
    <scope>NUCLEOTIDE SEQUENCE [LARGE SCALE GENOMIC DNA]</scope>
    <source>
        <strain evidence="2 3">GM2012</strain>
    </source>
</reference>
<gene>
    <name evidence="2" type="ORF">TsocGM_24505</name>
</gene>
<dbReference type="Proteomes" id="UP000280296">
    <property type="component" value="Unassembled WGS sequence"/>
</dbReference>
<dbReference type="AlphaFoldDB" id="A0A432MD30"/>
<protein>
    <submittedName>
        <fullName evidence="2">Uncharacterized protein</fullName>
    </submittedName>
</protein>
<evidence type="ECO:0000313" key="2">
    <source>
        <dbReference type="EMBL" id="RUL81760.1"/>
    </source>
</evidence>
<proteinExistence type="predicted"/>
<evidence type="ECO:0000256" key="1">
    <source>
        <dbReference type="SAM" id="MobiDB-lite"/>
    </source>
</evidence>